<comment type="caution">
    <text evidence="6">The sequence shown here is derived from an EMBL/GenBank/DDBJ whole genome shotgun (WGS) entry which is preliminary data.</text>
</comment>
<dbReference type="SUPFAM" id="SSF46785">
    <property type="entry name" value="Winged helix' DNA-binding domain"/>
    <property type="match status" value="1"/>
</dbReference>
<dbReference type="PANTHER" id="PTHR30419:SF8">
    <property type="entry name" value="NITROGEN ASSIMILATION TRANSCRIPTIONAL ACTIVATOR-RELATED"/>
    <property type="match status" value="1"/>
</dbReference>
<keyword evidence="7" id="KW-1185">Reference proteome</keyword>
<keyword evidence="2" id="KW-0805">Transcription regulation</keyword>
<dbReference type="PANTHER" id="PTHR30419">
    <property type="entry name" value="HTH-TYPE TRANSCRIPTIONAL REGULATOR YBHD"/>
    <property type="match status" value="1"/>
</dbReference>
<dbReference type="GO" id="GO:0003700">
    <property type="term" value="F:DNA-binding transcription factor activity"/>
    <property type="evidence" value="ECO:0007669"/>
    <property type="project" value="InterPro"/>
</dbReference>
<dbReference type="Pfam" id="PF03466">
    <property type="entry name" value="LysR_substrate"/>
    <property type="match status" value="1"/>
</dbReference>
<proteinExistence type="inferred from homology"/>
<dbReference type="GO" id="GO:0003677">
    <property type="term" value="F:DNA binding"/>
    <property type="evidence" value="ECO:0007669"/>
    <property type="project" value="UniProtKB-KW"/>
</dbReference>
<dbReference type="InterPro" id="IPR036390">
    <property type="entry name" value="WH_DNA-bd_sf"/>
</dbReference>
<evidence type="ECO:0000256" key="3">
    <source>
        <dbReference type="ARBA" id="ARBA00023125"/>
    </source>
</evidence>
<dbReference type="Gene3D" id="3.40.190.10">
    <property type="entry name" value="Periplasmic binding protein-like II"/>
    <property type="match status" value="2"/>
</dbReference>
<evidence type="ECO:0000256" key="1">
    <source>
        <dbReference type="ARBA" id="ARBA00009437"/>
    </source>
</evidence>
<dbReference type="PROSITE" id="PS50931">
    <property type="entry name" value="HTH_LYSR"/>
    <property type="match status" value="1"/>
</dbReference>
<evidence type="ECO:0000313" key="6">
    <source>
        <dbReference type="EMBL" id="MBO1326579.1"/>
    </source>
</evidence>
<evidence type="ECO:0000256" key="2">
    <source>
        <dbReference type="ARBA" id="ARBA00023015"/>
    </source>
</evidence>
<dbReference type="Proteomes" id="UP000664073">
    <property type="component" value="Unassembled WGS sequence"/>
</dbReference>
<dbReference type="EMBL" id="JAFVMH010000012">
    <property type="protein sequence ID" value="MBO1326579.1"/>
    <property type="molecule type" value="Genomic_DNA"/>
</dbReference>
<dbReference type="GO" id="GO:0005829">
    <property type="term" value="C:cytosol"/>
    <property type="evidence" value="ECO:0007669"/>
    <property type="project" value="TreeGrafter"/>
</dbReference>
<evidence type="ECO:0000313" key="7">
    <source>
        <dbReference type="Proteomes" id="UP000664073"/>
    </source>
</evidence>
<evidence type="ECO:0000259" key="5">
    <source>
        <dbReference type="PROSITE" id="PS50931"/>
    </source>
</evidence>
<gene>
    <name evidence="6" type="ORF">J2D77_15625</name>
</gene>
<reference evidence="6" key="1">
    <citation type="submission" date="2021-03" db="EMBL/GenBank/DDBJ databases">
        <title>The complete genome sequence of Acetobacter sp. TBRC 12339.</title>
        <authorList>
            <person name="Charoenyingcharoen P."/>
            <person name="Yukphan P."/>
        </authorList>
    </citation>
    <scope>NUCLEOTIDE SEQUENCE</scope>
    <source>
        <strain evidence="6">TBRC 12339</strain>
    </source>
</reference>
<feature type="domain" description="HTH lysR-type" evidence="5">
    <location>
        <begin position="6"/>
        <end position="63"/>
    </location>
</feature>
<organism evidence="6 7">
    <name type="scientific">Acetobacter garciniae</name>
    <dbReference type="NCBI Taxonomy" id="2817435"/>
    <lineage>
        <taxon>Bacteria</taxon>
        <taxon>Pseudomonadati</taxon>
        <taxon>Pseudomonadota</taxon>
        <taxon>Alphaproteobacteria</taxon>
        <taxon>Acetobacterales</taxon>
        <taxon>Acetobacteraceae</taxon>
        <taxon>Acetobacter</taxon>
    </lineage>
</organism>
<dbReference type="Pfam" id="PF00126">
    <property type="entry name" value="HTH_1"/>
    <property type="match status" value="1"/>
</dbReference>
<dbReference type="InterPro" id="IPR036388">
    <property type="entry name" value="WH-like_DNA-bd_sf"/>
</dbReference>
<accession>A0A939HQJ0</accession>
<dbReference type="Gene3D" id="1.10.10.10">
    <property type="entry name" value="Winged helix-like DNA-binding domain superfamily/Winged helix DNA-binding domain"/>
    <property type="match status" value="1"/>
</dbReference>
<keyword evidence="3" id="KW-0238">DNA-binding</keyword>
<name>A0A939HQJ0_9PROT</name>
<dbReference type="SUPFAM" id="SSF53850">
    <property type="entry name" value="Periplasmic binding protein-like II"/>
    <property type="match status" value="1"/>
</dbReference>
<protein>
    <submittedName>
        <fullName evidence="6">LysR family transcriptional regulator</fullName>
    </submittedName>
</protein>
<dbReference type="InterPro" id="IPR050950">
    <property type="entry name" value="HTH-type_LysR_regulators"/>
</dbReference>
<comment type="similarity">
    <text evidence="1">Belongs to the LysR transcriptional regulatory family.</text>
</comment>
<dbReference type="InterPro" id="IPR000847">
    <property type="entry name" value="LysR_HTH_N"/>
</dbReference>
<dbReference type="RefSeq" id="WP_207847351.1">
    <property type="nucleotide sequence ID" value="NZ_JAFVMH010000012.1"/>
</dbReference>
<dbReference type="AlphaFoldDB" id="A0A939HQJ0"/>
<keyword evidence="4" id="KW-0804">Transcription</keyword>
<evidence type="ECO:0000256" key="4">
    <source>
        <dbReference type="ARBA" id="ARBA00023163"/>
    </source>
</evidence>
<dbReference type="InterPro" id="IPR005119">
    <property type="entry name" value="LysR_subst-bd"/>
</dbReference>
<sequence length="307" mass="33919">MQVNRLTIRHLRLVAAILREGNLVRAAASLNMTQSAVTKALHETEQSLQMVLFSRTNRGTVPTPAGEMLGVHARLILSQLDSAAQELTDLHDGTGGRIAIGTLIAASGLLLPNAILALQRLRPRLVIKVVEGTNDVLLPALRCGELDMVIGRQPEFGLRDGFVHEFLLHDVARIVVRATHPLVGARHVTLADLLEWPWIMPGYETTLRRQIEATLRTASLDLPRRYVESVSFLINRALLLEDDYIGVWPSSVARVETDMGFIQVLKVDLPATSHPIGVTLNPAVRMRPAAQIFLDTLRDEAQKSQIM</sequence>